<dbReference type="InterPro" id="IPR000073">
    <property type="entry name" value="AB_hydrolase_1"/>
</dbReference>
<proteinExistence type="predicted"/>
<dbReference type="InterPro" id="IPR045889">
    <property type="entry name" value="MES/HNL"/>
</dbReference>
<feature type="domain" description="AB hydrolase-1" evidence="1">
    <location>
        <begin position="20"/>
        <end position="254"/>
    </location>
</feature>
<dbReference type="InterPro" id="IPR029058">
    <property type="entry name" value="AB_hydrolase_fold"/>
</dbReference>
<dbReference type="GeneID" id="110800094"/>
<dbReference type="SUPFAM" id="SSF53474">
    <property type="entry name" value="alpha/beta-Hydrolases"/>
    <property type="match status" value="1"/>
</dbReference>
<gene>
    <name evidence="3" type="primary">LOC110800094</name>
</gene>
<dbReference type="Pfam" id="PF12697">
    <property type="entry name" value="Abhydrolase_6"/>
    <property type="match status" value="1"/>
</dbReference>
<reference evidence="2" key="1">
    <citation type="journal article" date="2021" name="Nat. Commun.">
        <title>Genomic analyses provide insights into spinach domestication and the genetic basis of agronomic traits.</title>
        <authorList>
            <person name="Cai X."/>
            <person name="Sun X."/>
            <person name="Xu C."/>
            <person name="Sun H."/>
            <person name="Wang X."/>
            <person name="Ge C."/>
            <person name="Zhang Z."/>
            <person name="Wang Q."/>
            <person name="Fei Z."/>
            <person name="Jiao C."/>
            <person name="Wang Q."/>
        </authorList>
    </citation>
    <scope>NUCLEOTIDE SEQUENCE [LARGE SCALE GENOMIC DNA]</scope>
    <source>
        <strain evidence="2">cv. Varoflay</strain>
    </source>
</reference>
<evidence type="ECO:0000313" key="3">
    <source>
        <dbReference type="RefSeq" id="XP_056690485.1"/>
    </source>
</evidence>
<name>A0ABM3R4F0_SPIOL</name>
<dbReference type="PANTHER" id="PTHR10992:SF1032">
    <property type="entry name" value="METHYLESTERASE 17"/>
    <property type="match status" value="1"/>
</dbReference>
<dbReference type="RefSeq" id="XP_056690485.1">
    <property type="nucleotide sequence ID" value="XM_056834507.1"/>
</dbReference>
<evidence type="ECO:0000313" key="2">
    <source>
        <dbReference type="Proteomes" id="UP000813463"/>
    </source>
</evidence>
<sequence>MGEEVMDSLSKVGSSSPRFILVHGVSHGGWCWYKVRALLEASGYSVTCIDLKASGIEPSDPNFVMSFQDYNQPLVDLLASLPNQHKVILVGHSAGGISVTEAIHKFPEKIEAAVYVGATMLKLGFQTDQDVKDGAPDLSEYGQAYNFGLRLGMDQPPTSAIIKKELQRKILYQMSPLEDCALAAMLLRPFPLAVTKAESKEEEKDDTEMVNRIYIKTLEDRVIKREQQEVMIKRWPPSQVYAIDSDHCPFFSNPLVLTGLLLKVATTTTTFLQVLPI</sequence>
<reference evidence="3" key="2">
    <citation type="submission" date="2025-08" db="UniProtKB">
        <authorList>
            <consortium name="RefSeq"/>
        </authorList>
    </citation>
    <scope>IDENTIFICATION</scope>
    <source>
        <tissue evidence="3">Leaf</tissue>
    </source>
</reference>
<dbReference type="Gene3D" id="3.40.50.1820">
    <property type="entry name" value="alpha/beta hydrolase"/>
    <property type="match status" value="1"/>
</dbReference>
<organism evidence="2 3">
    <name type="scientific">Spinacia oleracea</name>
    <name type="common">Spinach</name>
    <dbReference type="NCBI Taxonomy" id="3562"/>
    <lineage>
        <taxon>Eukaryota</taxon>
        <taxon>Viridiplantae</taxon>
        <taxon>Streptophyta</taxon>
        <taxon>Embryophyta</taxon>
        <taxon>Tracheophyta</taxon>
        <taxon>Spermatophyta</taxon>
        <taxon>Magnoliopsida</taxon>
        <taxon>eudicotyledons</taxon>
        <taxon>Gunneridae</taxon>
        <taxon>Pentapetalae</taxon>
        <taxon>Caryophyllales</taxon>
        <taxon>Chenopodiaceae</taxon>
        <taxon>Chenopodioideae</taxon>
        <taxon>Anserineae</taxon>
        <taxon>Spinacia</taxon>
    </lineage>
</organism>
<evidence type="ECO:0000259" key="1">
    <source>
        <dbReference type="Pfam" id="PF12697"/>
    </source>
</evidence>
<accession>A0ABM3R4F0</accession>
<dbReference type="PANTHER" id="PTHR10992">
    <property type="entry name" value="METHYLESTERASE FAMILY MEMBER"/>
    <property type="match status" value="1"/>
</dbReference>
<protein>
    <submittedName>
        <fullName evidence="3">Methylesterase 17</fullName>
    </submittedName>
</protein>
<keyword evidence="2" id="KW-1185">Reference proteome</keyword>
<dbReference type="Proteomes" id="UP000813463">
    <property type="component" value="Chromosome 1"/>
</dbReference>